<dbReference type="CDD" id="cd02869">
    <property type="entry name" value="PseudoU_synth_RluA_like"/>
    <property type="match status" value="1"/>
</dbReference>
<gene>
    <name evidence="8" type="primary">rluD</name>
    <name evidence="8" type="ORF">GCM10011496_19370</name>
</gene>
<dbReference type="CDD" id="cd00165">
    <property type="entry name" value="S4"/>
    <property type="match status" value="1"/>
</dbReference>
<dbReference type="PANTHER" id="PTHR21600">
    <property type="entry name" value="MITOCHONDRIAL RNA PSEUDOURIDINE SYNTHASE"/>
    <property type="match status" value="1"/>
</dbReference>
<dbReference type="Pfam" id="PF00849">
    <property type="entry name" value="PseudoU_synth_2"/>
    <property type="match status" value="1"/>
</dbReference>
<dbReference type="Gene3D" id="3.30.2350.10">
    <property type="entry name" value="Pseudouridine synthase"/>
    <property type="match status" value="1"/>
</dbReference>
<dbReference type="InterPro" id="IPR006225">
    <property type="entry name" value="PsdUridine_synth_RluC/D"/>
</dbReference>
<dbReference type="InterPro" id="IPR006224">
    <property type="entry name" value="PsdUridine_synth_RluA-like_CS"/>
</dbReference>
<reference evidence="8" key="1">
    <citation type="journal article" date="2014" name="Int. J. Syst. Evol. Microbiol.">
        <title>Complete genome sequence of Corynebacterium casei LMG S-19264T (=DSM 44701T), isolated from a smear-ripened cheese.</title>
        <authorList>
            <consortium name="US DOE Joint Genome Institute (JGI-PGF)"/>
            <person name="Walter F."/>
            <person name="Albersmeier A."/>
            <person name="Kalinowski J."/>
            <person name="Ruckert C."/>
        </authorList>
    </citation>
    <scope>NUCLEOTIDE SEQUENCE</scope>
    <source>
        <strain evidence="8">CGMCC 1.15322</strain>
    </source>
</reference>
<dbReference type="Pfam" id="PF01479">
    <property type="entry name" value="S4"/>
    <property type="match status" value="1"/>
</dbReference>
<protein>
    <recommendedName>
        <fullName evidence="6">Pseudouridine synthase</fullName>
        <ecNumber evidence="6">5.4.99.-</ecNumber>
    </recommendedName>
</protein>
<comment type="caution">
    <text evidence="8">The sequence shown here is derived from an EMBL/GenBank/DDBJ whole genome shotgun (WGS) entry which is preliminary data.</text>
</comment>
<dbReference type="PROSITE" id="PS50889">
    <property type="entry name" value="S4"/>
    <property type="match status" value="1"/>
</dbReference>
<dbReference type="Gene3D" id="3.10.290.10">
    <property type="entry name" value="RNA-binding S4 domain"/>
    <property type="match status" value="1"/>
</dbReference>
<dbReference type="GO" id="GO:0003723">
    <property type="term" value="F:RNA binding"/>
    <property type="evidence" value="ECO:0007669"/>
    <property type="project" value="UniProtKB-KW"/>
</dbReference>
<keyword evidence="5" id="KW-0694">RNA-binding</keyword>
<reference evidence="8" key="2">
    <citation type="submission" date="2020-09" db="EMBL/GenBank/DDBJ databases">
        <authorList>
            <person name="Sun Q."/>
            <person name="Zhou Y."/>
        </authorList>
    </citation>
    <scope>NUCLEOTIDE SEQUENCE</scope>
    <source>
        <strain evidence="8">CGMCC 1.15322</strain>
    </source>
</reference>
<dbReference type="NCBIfam" id="TIGR00005">
    <property type="entry name" value="rluA_subfam"/>
    <property type="match status" value="1"/>
</dbReference>
<comment type="function">
    <text evidence="6">Responsible for synthesis of pseudouridine from uracil.</text>
</comment>
<accession>A0A916SGU6</accession>
<evidence type="ECO:0000313" key="9">
    <source>
        <dbReference type="Proteomes" id="UP000620596"/>
    </source>
</evidence>
<dbReference type="RefSeq" id="WP_188708287.1">
    <property type="nucleotide sequence ID" value="NZ_BMIG01000006.1"/>
</dbReference>
<organism evidence="8 9">
    <name type="scientific">Polaromonas eurypsychrophila</name>
    <dbReference type="NCBI Taxonomy" id="1614635"/>
    <lineage>
        <taxon>Bacteria</taxon>
        <taxon>Pseudomonadati</taxon>
        <taxon>Pseudomonadota</taxon>
        <taxon>Betaproteobacteria</taxon>
        <taxon>Burkholderiales</taxon>
        <taxon>Comamonadaceae</taxon>
        <taxon>Polaromonas</taxon>
    </lineage>
</organism>
<evidence type="ECO:0000256" key="4">
    <source>
        <dbReference type="PIRSR" id="PIRSR606225-1"/>
    </source>
</evidence>
<dbReference type="GO" id="GO:0000455">
    <property type="term" value="P:enzyme-directed rRNA pseudouridine synthesis"/>
    <property type="evidence" value="ECO:0007669"/>
    <property type="project" value="UniProtKB-ARBA"/>
</dbReference>
<dbReference type="SMART" id="SM00363">
    <property type="entry name" value="S4"/>
    <property type="match status" value="1"/>
</dbReference>
<evidence type="ECO:0000256" key="1">
    <source>
        <dbReference type="ARBA" id="ARBA00010876"/>
    </source>
</evidence>
<comment type="similarity">
    <text evidence="1 6">Belongs to the pseudouridine synthase RluA family.</text>
</comment>
<evidence type="ECO:0000256" key="3">
    <source>
        <dbReference type="ARBA" id="ARBA00036882"/>
    </source>
</evidence>
<dbReference type="PANTHER" id="PTHR21600:SF44">
    <property type="entry name" value="RIBOSOMAL LARGE SUBUNIT PSEUDOURIDINE SYNTHASE D"/>
    <property type="match status" value="1"/>
</dbReference>
<dbReference type="InterPro" id="IPR020103">
    <property type="entry name" value="PsdUridine_synth_cat_dom_sf"/>
</dbReference>
<comment type="catalytic activity">
    <reaction evidence="3">
        <text>uridine(1911/1915/1917) in 23S rRNA = pseudouridine(1911/1915/1917) in 23S rRNA</text>
        <dbReference type="Rhea" id="RHEA:42524"/>
        <dbReference type="Rhea" id="RHEA-COMP:10097"/>
        <dbReference type="Rhea" id="RHEA-COMP:10098"/>
        <dbReference type="ChEBI" id="CHEBI:65314"/>
        <dbReference type="ChEBI" id="CHEBI:65315"/>
        <dbReference type="EC" id="5.4.99.23"/>
    </reaction>
</comment>
<dbReference type="EC" id="5.4.99.-" evidence="6"/>
<dbReference type="EMBL" id="BMIG01000006">
    <property type="protein sequence ID" value="GGA98403.1"/>
    <property type="molecule type" value="Genomic_DNA"/>
</dbReference>
<evidence type="ECO:0000259" key="7">
    <source>
        <dbReference type="SMART" id="SM00363"/>
    </source>
</evidence>
<dbReference type="SUPFAM" id="SSF55174">
    <property type="entry name" value="Alpha-L RNA-binding motif"/>
    <property type="match status" value="1"/>
</dbReference>
<dbReference type="PROSITE" id="PS01129">
    <property type="entry name" value="PSI_RLU"/>
    <property type="match status" value="1"/>
</dbReference>
<dbReference type="InterPro" id="IPR006145">
    <property type="entry name" value="PsdUridine_synth_RsuA/RluA"/>
</dbReference>
<proteinExistence type="inferred from homology"/>
<evidence type="ECO:0000313" key="8">
    <source>
        <dbReference type="EMBL" id="GGA98403.1"/>
    </source>
</evidence>
<keyword evidence="2 6" id="KW-0413">Isomerase</keyword>
<dbReference type="Proteomes" id="UP000620596">
    <property type="component" value="Unassembled WGS sequence"/>
</dbReference>
<dbReference type="InterPro" id="IPR050188">
    <property type="entry name" value="RluA_PseudoU_synthase"/>
</dbReference>
<evidence type="ECO:0000256" key="6">
    <source>
        <dbReference type="RuleBase" id="RU362028"/>
    </source>
</evidence>
<feature type="domain" description="RNA-binding S4" evidence="7">
    <location>
        <begin position="48"/>
        <end position="108"/>
    </location>
</feature>
<dbReference type="GO" id="GO:0160140">
    <property type="term" value="F:23S rRNA pseudouridine(1911/1915/1917) synthase activity"/>
    <property type="evidence" value="ECO:0007669"/>
    <property type="project" value="UniProtKB-EC"/>
</dbReference>
<comment type="catalytic activity">
    <reaction evidence="6">
        <text>a uridine in RNA = a pseudouridine in RNA</text>
        <dbReference type="Rhea" id="RHEA:48348"/>
        <dbReference type="Rhea" id="RHEA-COMP:12068"/>
        <dbReference type="Rhea" id="RHEA-COMP:12069"/>
        <dbReference type="ChEBI" id="CHEBI:65314"/>
        <dbReference type="ChEBI" id="CHEBI:65315"/>
    </reaction>
</comment>
<dbReference type="AlphaFoldDB" id="A0A916SGU6"/>
<feature type="active site" evidence="4">
    <location>
        <position position="170"/>
    </location>
</feature>
<dbReference type="SUPFAM" id="SSF55120">
    <property type="entry name" value="Pseudouridine synthase"/>
    <property type="match status" value="1"/>
</dbReference>
<sequence>MTDSEQSKLIISSANAGDGLSDEIADELETGAGFELRQVVVAAASHGERLDRTLAQAVHEFSRNYLQQLIEAGAVQLNGVTVTKSAGRVKAGNVLQVELKPTPQSQAFKPETMALEIVFEDEHLLVVNKPAGLVVHPAPGNWSGTLLNGLLGRDPQASLLPRAGIVHRLDKDTSGLMVVARKRQVMDQLVAMIAARTVSREYLALAHGDWLGPAARQVEDPIGRDPRNRLRMAVVDLERNSGKTASTGIFRLGSGGGFCLVRCKLQTGRTHQIRVHMAAIGHPLVADEVYGGKPVAGLGRQALHACRLAFEHPVTHEALEFLSPLPADLAAAVAGVGLGYNQSQ</sequence>
<keyword evidence="9" id="KW-1185">Reference proteome</keyword>
<evidence type="ECO:0000256" key="5">
    <source>
        <dbReference type="PROSITE-ProRule" id="PRU00182"/>
    </source>
</evidence>
<dbReference type="InterPro" id="IPR002942">
    <property type="entry name" value="S4_RNA-bd"/>
</dbReference>
<dbReference type="InterPro" id="IPR036986">
    <property type="entry name" value="S4_RNA-bd_sf"/>
</dbReference>
<name>A0A916SGU6_9BURK</name>
<evidence type="ECO:0000256" key="2">
    <source>
        <dbReference type="ARBA" id="ARBA00023235"/>
    </source>
</evidence>